<keyword evidence="2" id="KW-1133">Transmembrane helix</keyword>
<evidence type="ECO:0000256" key="1">
    <source>
        <dbReference type="SAM" id="MobiDB-lite"/>
    </source>
</evidence>
<evidence type="ECO:0000313" key="3">
    <source>
        <dbReference type="EMBL" id="GIY44608.1"/>
    </source>
</evidence>
<accession>A0AAV4TDG7</accession>
<keyword evidence="2" id="KW-0472">Membrane</keyword>
<dbReference type="EMBL" id="BPLQ01009548">
    <property type="protein sequence ID" value="GIY44608.1"/>
    <property type="molecule type" value="Genomic_DNA"/>
</dbReference>
<evidence type="ECO:0000256" key="2">
    <source>
        <dbReference type="SAM" id="Phobius"/>
    </source>
</evidence>
<name>A0AAV4TDG7_9ARAC</name>
<dbReference type="Proteomes" id="UP001054837">
    <property type="component" value="Unassembled WGS sequence"/>
</dbReference>
<proteinExistence type="predicted"/>
<comment type="caution">
    <text evidence="3">The sequence shown here is derived from an EMBL/GenBank/DDBJ whole genome shotgun (WGS) entry which is preliminary data.</text>
</comment>
<sequence length="95" mass="10960">MHSPYNTGDRRTLNSPLPQSVTETEQTLHSMHLPKLREWNFFLDRFESQHEHPALVVCVGVVGISMVGFWTRLGKKQNLWGRGTRARVLDLVPHL</sequence>
<reference evidence="3 4" key="1">
    <citation type="submission" date="2021-06" db="EMBL/GenBank/DDBJ databases">
        <title>Caerostris darwini draft genome.</title>
        <authorList>
            <person name="Kono N."/>
            <person name="Arakawa K."/>
        </authorList>
    </citation>
    <scope>NUCLEOTIDE SEQUENCE [LARGE SCALE GENOMIC DNA]</scope>
</reference>
<gene>
    <name evidence="3" type="ORF">CDAR_2801</name>
</gene>
<protein>
    <submittedName>
        <fullName evidence="3">Uncharacterized protein</fullName>
    </submittedName>
</protein>
<dbReference type="AlphaFoldDB" id="A0AAV4TDG7"/>
<feature type="region of interest" description="Disordered" evidence="1">
    <location>
        <begin position="1"/>
        <end position="20"/>
    </location>
</feature>
<keyword evidence="2" id="KW-0812">Transmembrane</keyword>
<organism evidence="3 4">
    <name type="scientific">Caerostris darwini</name>
    <dbReference type="NCBI Taxonomy" id="1538125"/>
    <lineage>
        <taxon>Eukaryota</taxon>
        <taxon>Metazoa</taxon>
        <taxon>Ecdysozoa</taxon>
        <taxon>Arthropoda</taxon>
        <taxon>Chelicerata</taxon>
        <taxon>Arachnida</taxon>
        <taxon>Araneae</taxon>
        <taxon>Araneomorphae</taxon>
        <taxon>Entelegynae</taxon>
        <taxon>Araneoidea</taxon>
        <taxon>Araneidae</taxon>
        <taxon>Caerostris</taxon>
    </lineage>
</organism>
<evidence type="ECO:0000313" key="4">
    <source>
        <dbReference type="Proteomes" id="UP001054837"/>
    </source>
</evidence>
<keyword evidence="4" id="KW-1185">Reference proteome</keyword>
<feature type="transmembrane region" description="Helical" evidence="2">
    <location>
        <begin position="54"/>
        <end position="73"/>
    </location>
</feature>